<keyword evidence="4" id="KW-1185">Reference proteome</keyword>
<proteinExistence type="predicted"/>
<dbReference type="Proteomes" id="UP000636811">
    <property type="component" value="Unassembled WGS sequence"/>
</dbReference>
<dbReference type="RefSeq" id="WP_195813826.1">
    <property type="nucleotide sequence ID" value="NZ_JADOBI010000003.1"/>
</dbReference>
<sequence>MFTDSYFDVESTSMHLADRDTTLMVNDDLDTVQQQCRLLSILNKIVKSEAGAFGITKTESYKKTKTGDLLEEAVGGLTVLENGIGEHQQLHPTIQLFSTTFKTHNLPEMLALWNTSPHEADLINSWLKLFRTEVRSASHKRKLRYFQRAAGKNLSGALAYVDHLFEHHSRLLVIRVDLSYQKAIVKNNVVCADMTRLHRKRLFKRVQLHSLFEHCLGYIWKLEYGQYKGFHYHTCFLFDASKARADVILARRIGEFWINEITEGKGLYFNCNAIANSYDQSGIGDIHYTDHTKRNALKKAITYLAKVDTAVRLTLPKGARTFGRSEYVVRQGKKRGRPRLAVETTGSKSAGISKPD</sequence>
<organism evidence="3 4">
    <name type="scientific">Rahnella laticis</name>
    <dbReference type="NCBI Taxonomy" id="2787622"/>
    <lineage>
        <taxon>Bacteria</taxon>
        <taxon>Pseudomonadati</taxon>
        <taxon>Pseudomonadota</taxon>
        <taxon>Gammaproteobacteria</taxon>
        <taxon>Enterobacterales</taxon>
        <taxon>Yersiniaceae</taxon>
        <taxon>Rahnella</taxon>
    </lineage>
</organism>
<evidence type="ECO:0000256" key="1">
    <source>
        <dbReference type="SAM" id="MobiDB-lite"/>
    </source>
</evidence>
<protein>
    <submittedName>
        <fullName evidence="3">Inovirus-type Gp2 protein</fullName>
    </submittedName>
</protein>
<feature type="region of interest" description="Disordered" evidence="1">
    <location>
        <begin position="331"/>
        <end position="356"/>
    </location>
</feature>
<reference evidence="3 4" key="1">
    <citation type="submission" date="2020-11" db="EMBL/GenBank/DDBJ databases">
        <title>Taxonomic investigation of Rahnella strains.</title>
        <authorList>
            <person name="Lee S.D."/>
        </authorList>
    </citation>
    <scope>NUCLEOTIDE SEQUENCE [LARGE SCALE GENOMIC DNA]</scope>
    <source>
        <strain evidence="3 4">SAP-17</strain>
    </source>
</reference>
<name>A0ABS0E299_9GAMM</name>
<dbReference type="Pfam" id="PF11726">
    <property type="entry name" value="YagK_YfjJ_C"/>
    <property type="match status" value="1"/>
</dbReference>
<evidence type="ECO:0000313" key="4">
    <source>
        <dbReference type="Proteomes" id="UP000636811"/>
    </source>
</evidence>
<accession>A0ABS0E299</accession>
<comment type="caution">
    <text evidence="3">The sequence shown here is derived from an EMBL/GenBank/DDBJ whole genome shotgun (WGS) entry which is preliminary data.</text>
</comment>
<evidence type="ECO:0000259" key="2">
    <source>
        <dbReference type="Pfam" id="PF11726"/>
    </source>
</evidence>
<evidence type="ECO:0000313" key="3">
    <source>
        <dbReference type="EMBL" id="MBF7979211.1"/>
    </source>
</evidence>
<dbReference type="EMBL" id="JADOBI010000003">
    <property type="protein sequence ID" value="MBF7979211.1"/>
    <property type="molecule type" value="Genomic_DNA"/>
</dbReference>
<gene>
    <name evidence="3" type="ORF">IV433_07270</name>
</gene>
<dbReference type="InterPro" id="IPR057271">
    <property type="entry name" value="YagK_YfjJ_C"/>
</dbReference>
<feature type="domain" description="YagK/YfjJ C-terminal" evidence="2">
    <location>
        <begin position="165"/>
        <end position="325"/>
    </location>
</feature>